<feature type="region of interest" description="Disordered" evidence="1">
    <location>
        <begin position="11"/>
        <end position="35"/>
    </location>
</feature>
<reference evidence="2" key="1">
    <citation type="journal article" date="2019" name="bioRxiv">
        <title>The Genome of the Zebra Mussel, Dreissena polymorpha: A Resource for Invasive Species Research.</title>
        <authorList>
            <person name="McCartney M.A."/>
            <person name="Auch B."/>
            <person name="Kono T."/>
            <person name="Mallez S."/>
            <person name="Zhang Y."/>
            <person name="Obille A."/>
            <person name="Becker A."/>
            <person name="Abrahante J.E."/>
            <person name="Garbe J."/>
            <person name="Badalamenti J.P."/>
            <person name="Herman A."/>
            <person name="Mangelson H."/>
            <person name="Liachko I."/>
            <person name="Sullivan S."/>
            <person name="Sone E.D."/>
            <person name="Koren S."/>
            <person name="Silverstein K.A.T."/>
            <person name="Beckman K.B."/>
            <person name="Gohl D.M."/>
        </authorList>
    </citation>
    <scope>NUCLEOTIDE SEQUENCE</scope>
    <source>
        <strain evidence="2">Duluth1</strain>
        <tissue evidence="2">Whole animal</tissue>
    </source>
</reference>
<evidence type="ECO:0000313" key="2">
    <source>
        <dbReference type="EMBL" id="KAH3828278.1"/>
    </source>
</evidence>
<keyword evidence="3" id="KW-1185">Reference proteome</keyword>
<sequence>MHNGVTCCKAPIVPEPGYSQNDEEDKKHDDSEDDMNHEYGDVVRQLIGVYGITHQQVSGYLINTYNIQRGASERSVIIYCQDNNIRKGGPLVREDDLTVAVRGAVEQGARNLNPIPYYAEFFRHKLHMDQMKGWGCFGVTHVLVIDGFSRKMAVKNNLLIYDCVYRQAVLTYGMWDQVRIDHVTKLYLCLYMQERNATRRSNTARMPYIQTCTASVSPVTACRVPSWLLHFGYLAGGGFSYQVSTLVLHPTRNVQHVAKIGCDTDNTSKRVLDGAFFLPAHGHHHFPCSQLAQLPKRPGPGPSPGLEHPGPINSLILSCAFASPSKLRLLNLLQLVRLFCRNSSCSKRKTGLL</sequence>
<protein>
    <submittedName>
        <fullName evidence="2">Uncharacterized protein</fullName>
    </submittedName>
</protein>
<proteinExistence type="predicted"/>
<name>A0A9D4H488_DREPO</name>
<feature type="compositionally biased region" description="Basic and acidic residues" evidence="1">
    <location>
        <begin position="24"/>
        <end position="35"/>
    </location>
</feature>
<evidence type="ECO:0000256" key="1">
    <source>
        <dbReference type="SAM" id="MobiDB-lite"/>
    </source>
</evidence>
<dbReference type="EMBL" id="JAIWYP010000005">
    <property type="protein sequence ID" value="KAH3828278.1"/>
    <property type="molecule type" value="Genomic_DNA"/>
</dbReference>
<accession>A0A9D4H488</accession>
<dbReference type="Proteomes" id="UP000828390">
    <property type="component" value="Unassembled WGS sequence"/>
</dbReference>
<reference evidence="2" key="2">
    <citation type="submission" date="2020-11" db="EMBL/GenBank/DDBJ databases">
        <authorList>
            <person name="McCartney M.A."/>
            <person name="Auch B."/>
            <person name="Kono T."/>
            <person name="Mallez S."/>
            <person name="Becker A."/>
            <person name="Gohl D.M."/>
            <person name="Silverstein K.A.T."/>
            <person name="Koren S."/>
            <person name="Bechman K.B."/>
            <person name="Herman A."/>
            <person name="Abrahante J.E."/>
            <person name="Garbe J."/>
        </authorList>
    </citation>
    <scope>NUCLEOTIDE SEQUENCE</scope>
    <source>
        <strain evidence="2">Duluth1</strain>
        <tissue evidence="2">Whole animal</tissue>
    </source>
</reference>
<dbReference type="AlphaFoldDB" id="A0A9D4H488"/>
<gene>
    <name evidence="2" type="ORF">DPMN_130231</name>
</gene>
<organism evidence="2 3">
    <name type="scientific">Dreissena polymorpha</name>
    <name type="common">Zebra mussel</name>
    <name type="synonym">Mytilus polymorpha</name>
    <dbReference type="NCBI Taxonomy" id="45954"/>
    <lineage>
        <taxon>Eukaryota</taxon>
        <taxon>Metazoa</taxon>
        <taxon>Spiralia</taxon>
        <taxon>Lophotrochozoa</taxon>
        <taxon>Mollusca</taxon>
        <taxon>Bivalvia</taxon>
        <taxon>Autobranchia</taxon>
        <taxon>Heteroconchia</taxon>
        <taxon>Euheterodonta</taxon>
        <taxon>Imparidentia</taxon>
        <taxon>Neoheterodontei</taxon>
        <taxon>Myida</taxon>
        <taxon>Dreissenoidea</taxon>
        <taxon>Dreissenidae</taxon>
        <taxon>Dreissena</taxon>
    </lineage>
</organism>
<evidence type="ECO:0000313" key="3">
    <source>
        <dbReference type="Proteomes" id="UP000828390"/>
    </source>
</evidence>
<comment type="caution">
    <text evidence="2">The sequence shown here is derived from an EMBL/GenBank/DDBJ whole genome shotgun (WGS) entry which is preliminary data.</text>
</comment>